<sequence length="161" mass="18637">MKTLLNIRKEYTDLIHRIEDGEGELTPEMEQALSINRQELAEKSLAYVEFIGSLETQNDRIDEEIKRLQHLKRQNNNLLTFLQKGLVQAVQEFGTIRAGTHTIGLRNTEECVVEDAERVPDRFKTIRMDIQVDKLAIKRAIRDGEDIPGVHIQQNQHPVIR</sequence>
<name>A0A6J4HI60_9SPHI</name>
<dbReference type="Pfam" id="PF05565">
    <property type="entry name" value="Sipho_Gp157"/>
    <property type="match status" value="1"/>
</dbReference>
<dbReference type="InterPro" id="IPR008840">
    <property type="entry name" value="Sipho_Gp157"/>
</dbReference>
<protein>
    <submittedName>
        <fullName evidence="1">Uncharacterized protein</fullName>
    </submittedName>
</protein>
<accession>A0A6J4HI60</accession>
<dbReference type="EMBL" id="CADCTQ010000055">
    <property type="protein sequence ID" value="CAA9223945.1"/>
    <property type="molecule type" value="Genomic_DNA"/>
</dbReference>
<organism evidence="1">
    <name type="scientific">uncultured Cytophagales bacterium</name>
    <dbReference type="NCBI Taxonomy" id="158755"/>
    <lineage>
        <taxon>Bacteria</taxon>
        <taxon>Pseudomonadati</taxon>
        <taxon>Bacteroidota</taxon>
        <taxon>Sphingobacteriia</taxon>
        <taxon>Sphingobacteriales</taxon>
        <taxon>environmental samples</taxon>
    </lineage>
</organism>
<gene>
    <name evidence="1" type="ORF">AVDCRST_MAG56-592</name>
</gene>
<proteinExistence type="predicted"/>
<reference evidence="1" key="1">
    <citation type="submission" date="2020-02" db="EMBL/GenBank/DDBJ databases">
        <authorList>
            <person name="Meier V. D."/>
        </authorList>
    </citation>
    <scope>NUCLEOTIDE SEQUENCE</scope>
    <source>
        <strain evidence="1">AVDCRST_MAG56</strain>
    </source>
</reference>
<evidence type="ECO:0000313" key="1">
    <source>
        <dbReference type="EMBL" id="CAA9223945.1"/>
    </source>
</evidence>
<dbReference type="AlphaFoldDB" id="A0A6J4HI60"/>